<dbReference type="AlphaFoldDB" id="A0A068WUL8"/>
<dbReference type="EMBL" id="LK028583">
    <property type="protein sequence ID" value="CDS21378.1"/>
    <property type="molecule type" value="Genomic_DNA"/>
</dbReference>
<dbReference type="WBParaSite" id="EgrG_000178300">
    <property type="protein sequence ID" value="EgrG_000178300"/>
    <property type="gene ID" value="EgrG_000178300"/>
</dbReference>
<accession>A0A068WUL8</accession>
<evidence type="ECO:0000313" key="1">
    <source>
        <dbReference type="EMBL" id="CDS21378.1"/>
    </source>
</evidence>
<evidence type="ECO:0000313" key="3">
    <source>
        <dbReference type="WBParaSite" id="EgrG_000178300"/>
    </source>
</evidence>
<dbReference type="OrthoDB" id="10274690at2759"/>
<name>A0A068WUL8_ECHGR</name>
<reference evidence="1" key="2">
    <citation type="submission" date="2014-06" db="EMBL/GenBank/DDBJ databases">
        <authorList>
            <person name="Aslett M."/>
        </authorList>
    </citation>
    <scope>NUCLEOTIDE SEQUENCE</scope>
</reference>
<organism evidence="1">
    <name type="scientific">Echinococcus granulosus</name>
    <name type="common">Hydatid tapeworm</name>
    <dbReference type="NCBI Taxonomy" id="6210"/>
    <lineage>
        <taxon>Eukaryota</taxon>
        <taxon>Metazoa</taxon>
        <taxon>Spiralia</taxon>
        <taxon>Lophotrochozoa</taxon>
        <taxon>Platyhelminthes</taxon>
        <taxon>Cestoda</taxon>
        <taxon>Eucestoda</taxon>
        <taxon>Cyclophyllidea</taxon>
        <taxon>Taeniidae</taxon>
        <taxon>Echinococcus</taxon>
        <taxon>Echinococcus granulosus group</taxon>
    </lineage>
</organism>
<gene>
    <name evidence="1" type="ORF">EgrG_000178300</name>
</gene>
<proteinExistence type="predicted"/>
<reference evidence="1 2" key="1">
    <citation type="journal article" date="2013" name="Nature">
        <title>The genomes of four tapeworm species reveal adaptations to parasitism.</title>
        <authorList>
            <person name="Tsai I.J."/>
            <person name="Zarowiecki M."/>
            <person name="Holroyd N."/>
            <person name="Garciarrubio A."/>
            <person name="Sanchez-Flores A."/>
            <person name="Brooks K.L."/>
            <person name="Tracey A."/>
            <person name="Bobes R.J."/>
            <person name="Fragoso G."/>
            <person name="Sciutto E."/>
            <person name="Aslett M."/>
            <person name="Beasley H."/>
            <person name="Bennett H.M."/>
            <person name="Cai J."/>
            <person name="Camicia F."/>
            <person name="Clark R."/>
            <person name="Cucher M."/>
            <person name="De Silva N."/>
            <person name="Day T.A."/>
            <person name="Deplazes P."/>
            <person name="Estrada K."/>
            <person name="Fernandez C."/>
            <person name="Holland P.W."/>
            <person name="Hou J."/>
            <person name="Hu S."/>
            <person name="Huckvale T."/>
            <person name="Hung S.S."/>
            <person name="Kamenetzky L."/>
            <person name="Keane J.A."/>
            <person name="Kiss F."/>
            <person name="Koziol U."/>
            <person name="Lambert O."/>
            <person name="Liu K."/>
            <person name="Luo X."/>
            <person name="Luo Y."/>
            <person name="Macchiaroli N."/>
            <person name="Nichol S."/>
            <person name="Paps J."/>
            <person name="Parkinson J."/>
            <person name="Pouchkina-Stantcheva N."/>
            <person name="Riddiford N."/>
            <person name="Rosenzvit M."/>
            <person name="Salinas G."/>
            <person name="Wasmuth J.D."/>
            <person name="Zamanian M."/>
            <person name="Zheng Y."/>
            <person name="Cai X."/>
            <person name="Soberon X."/>
            <person name="Olson P.D."/>
            <person name="Laclette J.P."/>
            <person name="Brehm K."/>
            <person name="Berriman M."/>
            <person name="Garciarrubio A."/>
            <person name="Bobes R.J."/>
            <person name="Fragoso G."/>
            <person name="Sanchez-Flores A."/>
            <person name="Estrada K."/>
            <person name="Cevallos M.A."/>
            <person name="Morett E."/>
            <person name="Gonzalez V."/>
            <person name="Portillo T."/>
            <person name="Ochoa-Leyva A."/>
            <person name="Jose M.V."/>
            <person name="Sciutto E."/>
            <person name="Landa A."/>
            <person name="Jimenez L."/>
            <person name="Valdes V."/>
            <person name="Carrero J.C."/>
            <person name="Larralde C."/>
            <person name="Morales-Montor J."/>
            <person name="Limon-Lason J."/>
            <person name="Soberon X."/>
            <person name="Laclette J.P."/>
        </authorList>
    </citation>
    <scope>NUCLEOTIDE SEQUENCE [LARGE SCALE GENOMIC DNA]</scope>
</reference>
<reference evidence="3" key="3">
    <citation type="submission" date="2020-10" db="UniProtKB">
        <authorList>
            <consortium name="WormBaseParasite"/>
        </authorList>
    </citation>
    <scope>IDENTIFICATION</scope>
</reference>
<evidence type="ECO:0000313" key="2">
    <source>
        <dbReference type="Proteomes" id="UP000492820"/>
    </source>
</evidence>
<dbReference type="Proteomes" id="UP000492820">
    <property type="component" value="Unassembled WGS sequence"/>
</dbReference>
<sequence>MSGDLLSSEQDFTWVSFRFGVAMSRVGLPNLQLTHFTSEFVRRIRDNMETMKWLDWQLCQVLICDDTEFSASTALPAVHYYHHEQGRLRQLSSGQFSADEQAPIYCVITTLCHYRRQFQNKFTHYVCHLPVLQSAPPTRLILDVSSDVPNFSTHWGHFLWMANGSTEESFEWTEEAGVGGERVRMADYDCLIFDVDYRESHTDCEWLNALGDILTPRQTFVVTGSMARVRGINSNFDCLKQMFLTLGGFRFRPLSELPNNWRIWCNKYQNYYTTNFVEVVRWACLDIILRRRGTAHS</sequence>
<protein>
    <submittedName>
        <fullName evidence="1 3">Uncharacterized protein</fullName>
    </submittedName>
</protein>